<sequence length="214" mass="23478">MRLSAFFASAVVAFLIGGCEEAPVAPQEVLEEPWFELHGEWLGVSGGVAEEKDGVLRMSWGEALTAVRWQGEVPSVPFELEAEARRIDGTDFFFSVTFPGRTEEEAASLIVGGWGGGVVGISSIDGLDASENETTLVRPFEVNRWYEIRMEVTPEHLRVWIDGEGVIDVPIEGKTLSLRSGPIEQCLPFGVATWQTTGEARGMRWRPLSEGLQP</sequence>
<dbReference type="Gene3D" id="2.60.120.560">
    <property type="entry name" value="Exo-inulinase, domain 1"/>
    <property type="match status" value="1"/>
</dbReference>
<accession>A0ABM7RGN1</accession>
<dbReference type="EMBL" id="AP024702">
    <property type="protein sequence ID" value="BCX48475.1"/>
    <property type="molecule type" value="Genomic_DNA"/>
</dbReference>
<protein>
    <recommendedName>
        <fullName evidence="3">3-keto-disaccharide hydrolase domain-containing protein</fullName>
    </recommendedName>
</protein>
<proteinExistence type="predicted"/>
<dbReference type="PROSITE" id="PS51257">
    <property type="entry name" value="PROKAR_LIPOPROTEIN"/>
    <property type="match status" value="1"/>
</dbReference>
<reference evidence="1 2" key="1">
    <citation type="submission" date="2021-06" db="EMBL/GenBank/DDBJ databases">
        <title>Complete genome of Haloferula helveola possessing various polysaccharide degrading enzymes.</title>
        <authorList>
            <person name="Takami H."/>
            <person name="Huang C."/>
            <person name="Hamasaki K."/>
        </authorList>
    </citation>
    <scope>NUCLEOTIDE SEQUENCE [LARGE SCALE GENOMIC DNA]</scope>
    <source>
        <strain evidence="1 2">CN-1</strain>
    </source>
</reference>
<organism evidence="1 2">
    <name type="scientific">Haloferula helveola</name>
    <dbReference type="NCBI Taxonomy" id="490095"/>
    <lineage>
        <taxon>Bacteria</taxon>
        <taxon>Pseudomonadati</taxon>
        <taxon>Verrucomicrobiota</taxon>
        <taxon>Verrucomicrobiia</taxon>
        <taxon>Verrucomicrobiales</taxon>
        <taxon>Verrucomicrobiaceae</taxon>
        <taxon>Haloferula</taxon>
    </lineage>
</organism>
<dbReference type="Proteomes" id="UP001374893">
    <property type="component" value="Chromosome"/>
</dbReference>
<keyword evidence="2" id="KW-1185">Reference proteome</keyword>
<name>A0ABM7RGN1_9BACT</name>
<evidence type="ECO:0000313" key="2">
    <source>
        <dbReference type="Proteomes" id="UP001374893"/>
    </source>
</evidence>
<evidence type="ECO:0000313" key="1">
    <source>
        <dbReference type="EMBL" id="BCX48475.1"/>
    </source>
</evidence>
<gene>
    <name evidence="1" type="ORF">HAHE_23830</name>
</gene>
<dbReference type="RefSeq" id="WP_338684724.1">
    <property type="nucleotide sequence ID" value="NZ_AP024702.1"/>
</dbReference>
<evidence type="ECO:0008006" key="3">
    <source>
        <dbReference type="Google" id="ProtNLM"/>
    </source>
</evidence>